<evidence type="ECO:0000256" key="1">
    <source>
        <dbReference type="ARBA" id="ARBA00010990"/>
    </source>
</evidence>
<dbReference type="PANTHER" id="PTHR12215">
    <property type="entry name" value="PHOSPHOPANTETHEINE TRANSFERASE"/>
    <property type="match status" value="1"/>
</dbReference>
<name>A0A7W3T9L7_9ACTN</name>
<dbReference type="GO" id="GO:0005829">
    <property type="term" value="C:cytosol"/>
    <property type="evidence" value="ECO:0007669"/>
    <property type="project" value="TreeGrafter"/>
</dbReference>
<sequence>MPITGTTTALRMGTEAGDMSEVHIWVLRIPAGVTESSLNPSVLDERERRRMAAFIHGRDRTLYGFAHVALRTALSGLTGVAPDALRFTRAPCPCCREPHGRPVLTSASTEFSLSHSQDLVLIGVAPVAIGIDAEPMPEPEVAEQLAPLLHPSECADVEAAAPEDRSAVFARLWARKEAYLKGLGTGLGRGLAADDVRGDLPGWRLTDLPLATGYAAAVAVNSPNSRTLRIHRALPTYSDTGATDS</sequence>
<dbReference type="InterPro" id="IPR008278">
    <property type="entry name" value="4-PPantetheinyl_Trfase_dom"/>
</dbReference>
<dbReference type="AlphaFoldDB" id="A0A7W3T9L7"/>
<dbReference type="Gene3D" id="3.90.470.20">
    <property type="entry name" value="4'-phosphopantetheinyl transferase domain"/>
    <property type="match status" value="1"/>
</dbReference>
<comment type="similarity">
    <text evidence="1">Belongs to the P-Pant transferase superfamily. Gsp/Sfp/HetI/AcpT family.</text>
</comment>
<evidence type="ECO:0000259" key="3">
    <source>
        <dbReference type="Pfam" id="PF01648"/>
    </source>
</evidence>
<dbReference type="Pfam" id="PF01648">
    <property type="entry name" value="ACPS"/>
    <property type="match status" value="1"/>
</dbReference>
<dbReference type="InterPro" id="IPR050559">
    <property type="entry name" value="P-Pant_transferase_sf"/>
</dbReference>
<reference evidence="5" key="1">
    <citation type="submission" date="2019-10" db="EMBL/GenBank/DDBJ databases">
        <title>Streptomyces sp. nov., a novel actinobacterium isolated from alkaline environment.</title>
        <authorList>
            <person name="Golinska P."/>
        </authorList>
    </citation>
    <scope>NUCLEOTIDE SEQUENCE [LARGE SCALE GENOMIC DNA]</scope>
    <source>
        <strain evidence="5">DSM 42118</strain>
    </source>
</reference>
<evidence type="ECO:0000256" key="2">
    <source>
        <dbReference type="ARBA" id="ARBA00022679"/>
    </source>
</evidence>
<keyword evidence="5" id="KW-1185">Reference proteome</keyword>
<dbReference type="InterPro" id="IPR037143">
    <property type="entry name" value="4-PPantetheinyl_Trfase_dom_sf"/>
</dbReference>
<dbReference type="SUPFAM" id="SSF56214">
    <property type="entry name" value="4'-phosphopantetheinyl transferase"/>
    <property type="match status" value="2"/>
</dbReference>
<dbReference type="EMBL" id="VKHT01000019">
    <property type="protein sequence ID" value="MBB0242811.1"/>
    <property type="molecule type" value="Genomic_DNA"/>
</dbReference>
<feature type="domain" description="4'-phosphopantetheinyl transferase" evidence="3">
    <location>
        <begin position="128"/>
        <end position="195"/>
    </location>
</feature>
<keyword evidence="2 4" id="KW-0808">Transferase</keyword>
<organism evidence="4 5">
    <name type="scientific">Streptomyces alkaliphilus</name>
    <dbReference type="NCBI Taxonomy" id="1472722"/>
    <lineage>
        <taxon>Bacteria</taxon>
        <taxon>Bacillati</taxon>
        <taxon>Actinomycetota</taxon>
        <taxon>Actinomycetes</taxon>
        <taxon>Kitasatosporales</taxon>
        <taxon>Streptomycetaceae</taxon>
        <taxon>Streptomyces</taxon>
    </lineage>
</organism>
<protein>
    <submittedName>
        <fullName evidence="4">4'-phosphopantetheinyl transferase superfamily protein</fullName>
    </submittedName>
</protein>
<dbReference type="GO" id="GO:0008897">
    <property type="term" value="F:holo-[acyl-carrier-protein] synthase activity"/>
    <property type="evidence" value="ECO:0007669"/>
    <property type="project" value="InterPro"/>
</dbReference>
<evidence type="ECO:0000313" key="4">
    <source>
        <dbReference type="EMBL" id="MBB0242811.1"/>
    </source>
</evidence>
<accession>A0A7W3T9L7</accession>
<dbReference type="PANTHER" id="PTHR12215:SF10">
    <property type="entry name" value="L-AMINOADIPATE-SEMIALDEHYDE DEHYDROGENASE-PHOSPHOPANTETHEINYL TRANSFERASE"/>
    <property type="match status" value="1"/>
</dbReference>
<evidence type="ECO:0000313" key="5">
    <source>
        <dbReference type="Proteomes" id="UP000538929"/>
    </source>
</evidence>
<dbReference type="GO" id="GO:0000287">
    <property type="term" value="F:magnesium ion binding"/>
    <property type="evidence" value="ECO:0007669"/>
    <property type="project" value="InterPro"/>
</dbReference>
<dbReference type="Proteomes" id="UP000538929">
    <property type="component" value="Unassembled WGS sequence"/>
</dbReference>
<dbReference type="GO" id="GO:0019878">
    <property type="term" value="P:lysine biosynthetic process via aminoadipic acid"/>
    <property type="evidence" value="ECO:0007669"/>
    <property type="project" value="TreeGrafter"/>
</dbReference>
<gene>
    <name evidence="4" type="ORF">FNQ90_01475</name>
</gene>
<comment type="caution">
    <text evidence="4">The sequence shown here is derived from an EMBL/GenBank/DDBJ whole genome shotgun (WGS) entry which is preliminary data.</text>
</comment>
<proteinExistence type="inferred from homology"/>